<feature type="transmembrane region" description="Helical" evidence="6">
    <location>
        <begin position="86"/>
        <end position="108"/>
    </location>
</feature>
<reference evidence="8" key="1">
    <citation type="submission" date="2021-01" db="EMBL/GenBank/DDBJ databases">
        <authorList>
            <person name="Corre E."/>
            <person name="Pelletier E."/>
            <person name="Niang G."/>
            <person name="Scheremetjew M."/>
            <person name="Finn R."/>
            <person name="Kale V."/>
            <person name="Holt S."/>
            <person name="Cochrane G."/>
            <person name="Meng A."/>
            <person name="Brown T."/>
            <person name="Cohen L."/>
        </authorList>
    </citation>
    <scope>NUCLEOTIDE SEQUENCE</scope>
    <source>
        <strain evidence="8">CCMP281</strain>
    </source>
</reference>
<feature type="transmembrane region" description="Helical" evidence="6">
    <location>
        <begin position="185"/>
        <end position="206"/>
    </location>
</feature>
<evidence type="ECO:0000256" key="4">
    <source>
        <dbReference type="ARBA" id="ARBA00022989"/>
    </source>
</evidence>
<dbReference type="PANTHER" id="PTHR23503:SF8">
    <property type="entry name" value="FACILITATED GLUCOSE TRANSPORTER PROTEIN 1"/>
    <property type="match status" value="1"/>
</dbReference>
<dbReference type="GO" id="GO:0016020">
    <property type="term" value="C:membrane"/>
    <property type="evidence" value="ECO:0007669"/>
    <property type="project" value="UniProtKB-SubCell"/>
</dbReference>
<dbReference type="Gene3D" id="1.20.1250.20">
    <property type="entry name" value="MFS general substrate transporter like domains"/>
    <property type="match status" value="1"/>
</dbReference>
<dbReference type="SUPFAM" id="SSF103473">
    <property type="entry name" value="MFS general substrate transporter"/>
    <property type="match status" value="1"/>
</dbReference>
<dbReference type="EMBL" id="HBHX01046777">
    <property type="protein sequence ID" value="CAE0126077.1"/>
    <property type="molecule type" value="Transcribed_RNA"/>
</dbReference>
<sequence>MHIERGYTIYELVSDRTLRRQLLIACGVQLSMQLSGIDVMLVYSTMVFRMAGVKDPQLATTTLGLVNLVTSLLAVTLTGRIGRRPLLLLSWAGLLISYLLIIASFIAYELLDEAERFTPSLTVAAAFGVVVSFAVGPGCVGWLVVDEVLPPRAKDAAMAIGTTINWLASWFVVFTFPLMQRAFGPYTFLVFVCFAILFGLFTYAFIPETKSTSITGLAQRFEAW</sequence>
<dbReference type="PANTHER" id="PTHR23503">
    <property type="entry name" value="SOLUTE CARRIER FAMILY 2"/>
    <property type="match status" value="1"/>
</dbReference>
<evidence type="ECO:0000256" key="1">
    <source>
        <dbReference type="ARBA" id="ARBA00004141"/>
    </source>
</evidence>
<accession>A0A7S3B8P8</accession>
<feature type="transmembrane region" description="Helical" evidence="6">
    <location>
        <begin position="21"/>
        <end position="46"/>
    </location>
</feature>
<evidence type="ECO:0000256" key="3">
    <source>
        <dbReference type="ARBA" id="ARBA00022692"/>
    </source>
</evidence>
<keyword evidence="5 6" id="KW-0472">Membrane</keyword>
<evidence type="ECO:0000256" key="6">
    <source>
        <dbReference type="SAM" id="Phobius"/>
    </source>
</evidence>
<evidence type="ECO:0000256" key="2">
    <source>
        <dbReference type="ARBA" id="ARBA00022448"/>
    </source>
</evidence>
<keyword evidence="3 6" id="KW-0812">Transmembrane</keyword>
<gene>
    <name evidence="8" type="ORF">HERI1096_LOCUS25898</name>
</gene>
<dbReference type="GO" id="GO:0015149">
    <property type="term" value="F:hexose transmembrane transporter activity"/>
    <property type="evidence" value="ECO:0007669"/>
    <property type="project" value="TreeGrafter"/>
</dbReference>
<evidence type="ECO:0000256" key="5">
    <source>
        <dbReference type="ARBA" id="ARBA00023136"/>
    </source>
</evidence>
<keyword evidence="2" id="KW-0813">Transport</keyword>
<dbReference type="PROSITE" id="PS50850">
    <property type="entry name" value="MFS"/>
    <property type="match status" value="1"/>
</dbReference>
<organism evidence="8">
    <name type="scientific">Haptolina ericina</name>
    <dbReference type="NCBI Taxonomy" id="156174"/>
    <lineage>
        <taxon>Eukaryota</taxon>
        <taxon>Haptista</taxon>
        <taxon>Haptophyta</taxon>
        <taxon>Prymnesiophyceae</taxon>
        <taxon>Prymnesiales</taxon>
        <taxon>Prymnesiaceae</taxon>
        <taxon>Haptolina</taxon>
    </lineage>
</organism>
<dbReference type="InterPro" id="IPR020846">
    <property type="entry name" value="MFS_dom"/>
</dbReference>
<protein>
    <recommendedName>
        <fullName evidence="7">Major facilitator superfamily (MFS) profile domain-containing protein</fullName>
    </recommendedName>
</protein>
<comment type="subcellular location">
    <subcellularLocation>
        <location evidence="1">Membrane</location>
        <topology evidence="1">Multi-pass membrane protein</topology>
    </subcellularLocation>
</comment>
<feature type="transmembrane region" description="Helical" evidence="6">
    <location>
        <begin position="120"/>
        <end position="145"/>
    </location>
</feature>
<name>A0A7S3B8P8_9EUKA</name>
<keyword evidence="4 6" id="KW-1133">Transmembrane helix</keyword>
<feature type="transmembrane region" description="Helical" evidence="6">
    <location>
        <begin position="157"/>
        <end position="179"/>
    </location>
</feature>
<feature type="transmembrane region" description="Helical" evidence="6">
    <location>
        <begin position="58"/>
        <end position="79"/>
    </location>
</feature>
<dbReference type="AlphaFoldDB" id="A0A7S3B8P8"/>
<evidence type="ECO:0000313" key="8">
    <source>
        <dbReference type="EMBL" id="CAE0126077.1"/>
    </source>
</evidence>
<dbReference type="Pfam" id="PF00083">
    <property type="entry name" value="Sugar_tr"/>
    <property type="match status" value="1"/>
</dbReference>
<dbReference type="InterPro" id="IPR045263">
    <property type="entry name" value="GLUT"/>
</dbReference>
<feature type="domain" description="Major facilitator superfamily (MFS) profile" evidence="7">
    <location>
        <begin position="1"/>
        <end position="210"/>
    </location>
</feature>
<proteinExistence type="predicted"/>
<dbReference type="InterPro" id="IPR036259">
    <property type="entry name" value="MFS_trans_sf"/>
</dbReference>
<dbReference type="InterPro" id="IPR005828">
    <property type="entry name" value="MFS_sugar_transport-like"/>
</dbReference>
<evidence type="ECO:0000259" key="7">
    <source>
        <dbReference type="PROSITE" id="PS50850"/>
    </source>
</evidence>